<reference evidence="1" key="2">
    <citation type="submission" date="2023-06" db="EMBL/GenBank/DDBJ databases">
        <title>Genome assembly of Pristionchus species.</title>
        <authorList>
            <person name="Yoshida K."/>
            <person name="Sommer R.J."/>
        </authorList>
    </citation>
    <scope>NUCLEOTIDE SEQUENCE</scope>
    <source>
        <strain evidence="1 3">RS5460</strain>
    </source>
</reference>
<accession>A0AAN4ZBJ2</accession>
<dbReference type="AlphaFoldDB" id="A0AAN4ZBJ2"/>
<proteinExistence type="predicted"/>
<name>A0AAN4ZBJ2_9BILA</name>
<dbReference type="EMBL" id="BTRK01000002">
    <property type="protein sequence ID" value="GMR35521.1"/>
    <property type="molecule type" value="Genomic_DNA"/>
</dbReference>
<reference evidence="3" key="1">
    <citation type="submission" date="2022-10" db="EMBL/GenBank/DDBJ databases">
        <title>Genome assembly of Pristionchus species.</title>
        <authorList>
            <person name="Yoshida K."/>
            <person name="Sommer R.J."/>
        </authorList>
    </citation>
    <scope>NUCLEOTIDE SEQUENCE [LARGE SCALE GENOMIC DNA]</scope>
    <source>
        <strain evidence="2 3">RS5460</strain>
    </source>
</reference>
<sequence length="101" mass="10764">DLASDSVPPREAIALEILHSSGAKQLTSQSEVSRVADAVQSLRRVDCSRTNSMVIAIENSLAVDNWNLASDSVPSREAIALEILHSSRANAVSIAVYLSFA</sequence>
<evidence type="ECO:0000313" key="3">
    <source>
        <dbReference type="Proteomes" id="UP001328107"/>
    </source>
</evidence>
<gene>
    <name evidence="1" type="ORF">PMAYCL1PPCAC_05713</name>
    <name evidence="2" type="ORF">PMAYCL1PPCAC_05716</name>
</gene>
<evidence type="ECO:0000313" key="2">
    <source>
        <dbReference type="EMBL" id="GMR35521.1"/>
    </source>
</evidence>
<feature type="non-terminal residue" evidence="1">
    <location>
        <position position="1"/>
    </location>
</feature>
<protein>
    <submittedName>
        <fullName evidence="1">Uncharacterized protein</fullName>
    </submittedName>
</protein>
<keyword evidence="3" id="KW-1185">Reference proteome</keyword>
<organism evidence="1 3">
    <name type="scientific">Pristionchus mayeri</name>
    <dbReference type="NCBI Taxonomy" id="1317129"/>
    <lineage>
        <taxon>Eukaryota</taxon>
        <taxon>Metazoa</taxon>
        <taxon>Ecdysozoa</taxon>
        <taxon>Nematoda</taxon>
        <taxon>Chromadorea</taxon>
        <taxon>Rhabditida</taxon>
        <taxon>Rhabditina</taxon>
        <taxon>Diplogasteromorpha</taxon>
        <taxon>Diplogasteroidea</taxon>
        <taxon>Neodiplogasteridae</taxon>
        <taxon>Pristionchus</taxon>
    </lineage>
</organism>
<dbReference type="Proteomes" id="UP001328107">
    <property type="component" value="Unassembled WGS sequence"/>
</dbReference>
<dbReference type="EMBL" id="BTRK01000002">
    <property type="protein sequence ID" value="GMR35518.1"/>
    <property type="molecule type" value="Genomic_DNA"/>
</dbReference>
<evidence type="ECO:0000313" key="1">
    <source>
        <dbReference type="EMBL" id="GMR35518.1"/>
    </source>
</evidence>
<comment type="caution">
    <text evidence="1">The sequence shown here is derived from an EMBL/GenBank/DDBJ whole genome shotgun (WGS) entry which is preliminary data.</text>
</comment>
<feature type="non-terminal residue" evidence="1">
    <location>
        <position position="101"/>
    </location>
</feature>